<reference evidence="1" key="1">
    <citation type="submission" date="2018-11" db="EMBL/GenBank/DDBJ databases">
        <authorList>
            <consortium name="Pathogen Informatics"/>
        </authorList>
    </citation>
    <scope>NUCLEOTIDE SEQUENCE</scope>
</reference>
<evidence type="ECO:0000313" key="1">
    <source>
        <dbReference type="EMBL" id="VEL25565.1"/>
    </source>
</evidence>
<evidence type="ECO:0000313" key="2">
    <source>
        <dbReference type="Proteomes" id="UP000784294"/>
    </source>
</evidence>
<comment type="caution">
    <text evidence="1">The sequence shown here is derived from an EMBL/GenBank/DDBJ whole genome shotgun (WGS) entry which is preliminary data.</text>
</comment>
<organism evidence="1 2">
    <name type="scientific">Protopolystoma xenopodis</name>
    <dbReference type="NCBI Taxonomy" id="117903"/>
    <lineage>
        <taxon>Eukaryota</taxon>
        <taxon>Metazoa</taxon>
        <taxon>Spiralia</taxon>
        <taxon>Lophotrochozoa</taxon>
        <taxon>Platyhelminthes</taxon>
        <taxon>Monogenea</taxon>
        <taxon>Polyopisthocotylea</taxon>
        <taxon>Polystomatidea</taxon>
        <taxon>Polystomatidae</taxon>
        <taxon>Protopolystoma</taxon>
    </lineage>
</organism>
<dbReference type="AlphaFoldDB" id="A0A3S5BZ78"/>
<name>A0A3S5BZ78_9PLAT</name>
<protein>
    <submittedName>
        <fullName evidence="1">Uncharacterized protein</fullName>
    </submittedName>
</protein>
<sequence length="72" mass="8059">MGITQWSVVASLAKLKLSLSSDCMDILYMSMRGLRFNLSSNYVSTEMSAVLSDLRICDLHPDTIFKKAVNKI</sequence>
<accession>A0A3S5BZ78</accession>
<dbReference type="EMBL" id="CAAALY010074821">
    <property type="protein sequence ID" value="VEL25565.1"/>
    <property type="molecule type" value="Genomic_DNA"/>
</dbReference>
<gene>
    <name evidence="1" type="ORF">PXEA_LOCUS19005</name>
</gene>
<keyword evidence="2" id="KW-1185">Reference proteome</keyword>
<dbReference type="Proteomes" id="UP000784294">
    <property type="component" value="Unassembled WGS sequence"/>
</dbReference>
<proteinExistence type="predicted"/>